<sequence>MVGATLAIAASAWLLGGGARLVQQARKAPTIPARPVAPAQKAQGAVLPKVGLLSPIATGHAGGYLMQGLRDDVYAAIRWLEVPVGDLVVTMAADAVQAFVPVASWRPLRLPVSYADTVEACRVVGDCVAPNQEIVDAAYALSSRNGRLIFNGLVHNEKDEANMTTLDFTVKFNTGIDRQLAKAPHPGMRCGAWKYWILHSRIREKGAVNYGGFAASGAPIQTVGGRHGPTHYDYSQLFQPVRRYARTKGGARLDLLERYAAQGVPAAYLEKYR</sequence>
<keyword evidence="2" id="KW-1185">Reference proteome</keyword>
<evidence type="ECO:0000313" key="1">
    <source>
        <dbReference type="EMBL" id="MDC0740134.1"/>
    </source>
</evidence>
<protein>
    <submittedName>
        <fullName evidence="1">Uncharacterized protein</fullName>
    </submittedName>
</protein>
<dbReference type="RefSeq" id="WP_271915036.1">
    <property type="nucleotide sequence ID" value="NZ_JAQNDO010000001.1"/>
</dbReference>
<proteinExistence type="predicted"/>
<accession>A0ABT5EEA3</accession>
<reference evidence="1 2" key="1">
    <citation type="submission" date="2022-11" db="EMBL/GenBank/DDBJ databases">
        <title>Minimal conservation of predation-associated metabolite biosynthetic gene clusters underscores biosynthetic potential of Myxococcota including descriptions for ten novel species: Archangium lansinium sp. nov., Myxococcus landrumus sp. nov., Nannocystis bai.</title>
        <authorList>
            <person name="Ahearne A."/>
            <person name="Stevens C."/>
            <person name="Dowd S."/>
        </authorList>
    </citation>
    <scope>NUCLEOTIDE SEQUENCE [LARGE SCALE GENOMIC DNA]</scope>
    <source>
        <strain evidence="1 2">RJM3</strain>
    </source>
</reference>
<name>A0ABT5EEA3_9BACT</name>
<comment type="caution">
    <text evidence="1">The sequence shown here is derived from an EMBL/GenBank/DDBJ whole genome shotgun (WGS) entry which is preliminary data.</text>
</comment>
<dbReference type="Proteomes" id="UP001221411">
    <property type="component" value="Unassembled WGS sequence"/>
</dbReference>
<dbReference type="EMBL" id="JAQNDO010000001">
    <property type="protein sequence ID" value="MDC0740134.1"/>
    <property type="molecule type" value="Genomic_DNA"/>
</dbReference>
<gene>
    <name evidence="1" type="ORF">POL67_02175</name>
</gene>
<evidence type="ECO:0000313" key="2">
    <source>
        <dbReference type="Proteomes" id="UP001221411"/>
    </source>
</evidence>
<organism evidence="1 2">
    <name type="scientific">Polyangium mundeleinium</name>
    <dbReference type="NCBI Taxonomy" id="2995306"/>
    <lineage>
        <taxon>Bacteria</taxon>
        <taxon>Pseudomonadati</taxon>
        <taxon>Myxococcota</taxon>
        <taxon>Polyangia</taxon>
        <taxon>Polyangiales</taxon>
        <taxon>Polyangiaceae</taxon>
        <taxon>Polyangium</taxon>
    </lineage>
</organism>